<sequence>MSKKNRKRRSTETVEEVDKATSPKQSCLHDSNEAVTSQNDDLLKLQYEAQSLMPASGVGDYCIEKILLYMYKLDVSTWCYLKRRAQKDKLQGVGLTLDITVIDKFSDVVIKQNDEFIHVNIHYTVSPFADKFITYLDLFGTKSPYSLNNYFNSWVSYVLNQPNYQSSKVKYLVVFCNGKLQLSEDDKLVLCSSKNSYPFQFESVDISRVPVLQDMLVTNTACKFHKFATDKLTIDEFCQRLMLSSRNQKILKNKCLASEFVEDLKKRFQTKIIILDNQPCRESYKKILKDEIERYNKDYIKLQNRLVMYTSIAKKSTCDENFKFIMSVLNDMFIHEKISAVNTKRYFQSNVINILYKSKITYLINLGSAKNASISYEDFFPHNKNENSKFALNDLYNFFRNEYRKSSNIKFFIIYTYSELNLTHNNRIASKKSEEYYPFQLNNVDLFKKRYKVIKNCTALNKSMFYEFAPEDYSALSKLLNHPNSNEQDTDAEDEEDLKSLFFHCLILATGQEKIIDITHQNEQQLWVPYNIDELQEITLRWLEFQKHHIITPRMMRVLLRDIKNNISSCKYFFNENALDEWKLAKSICRQSPHLINEVFDFLVNGKGKVLIQNFKNAELKLTSIGNVLRNMPRHEIYNTFQNLHDFWFDEKGNETKNLSVIRKNHMNFLTVLNITTGSHVQAVSIIKDLYDLWFDHHGKKTKYLTSLERIGINFFKLGSLLCGACTKARWINESIYNLFFDEQDNKTKYITDLEKNNLRVSRIISSLKISGPSFQQSFKKLYDLWFDAEGKKTKYLLTLENHNIDLYDFTNILYGCKSKHDAYKKFYYALFDENGEATHNLERLKSAGIKFSSLSRLLRCSTKSIEVVFEDLCNLWFDKDGKKTKYLVNFENHNINIDDICKLLGGAPKRSIELFKDLHDFFFNEKGEKKIFLQVFENYGITLKFLASMIQRSNAHAIKVLNKLAKLWFDENGNKSYYLKNLENNDIDLLLIMKTLSSSQKGCVDLFEALYNFFIDVNGMSTFYSNTFKKHGISFESFMIYMQGTSSNATQFIKKLFYLFFDSEGNKTQLLSNFENKGVDFTFLSSTFVFCRGRGIKEFHDLFFDEMGQDSEMLKLLEKKNVCLIDVCNIYHKTGAKTPFYFKMLFDLWFDEDFKETQYLQDMERNGLPLVWLCQIMKGSRLHACDTFKAIHQLFIGKDGRANLILENVIKYINLKKLQNIFPLGRTTFPTYFPKLYNCWFDEKGEKTHVLQIMERNNFDINIICDILKGSCGYAAKSFDSLYKLLFDPEGNPSSYIINYLNNPAIIKIISKIIRGTRGKIVTLLKSLYTLWFKPDGGKKNYLLTLENHGADFITLHGIFIGVSKTMYKPFMDLYKCMFKSIAKPTESVYFKSLLEIGFTLTDIIRVLRKSGPNAATNFINLYHLFFNEQGQMTRYTEVLIQNQVDIASFVRGLNVRNGNKFVDIFKSAYDLYYDENGVKIDQVHQI</sequence>
<evidence type="ECO:0000313" key="3">
    <source>
        <dbReference type="Proteomes" id="UP001627154"/>
    </source>
</evidence>
<name>A0ABD2W3L1_9HYME</name>
<dbReference type="EMBL" id="JBJJXI010000136">
    <property type="protein sequence ID" value="KAL3387583.1"/>
    <property type="molecule type" value="Genomic_DNA"/>
</dbReference>
<feature type="compositionally biased region" description="Basic and acidic residues" evidence="1">
    <location>
        <begin position="10"/>
        <end position="21"/>
    </location>
</feature>
<evidence type="ECO:0000256" key="1">
    <source>
        <dbReference type="SAM" id="MobiDB-lite"/>
    </source>
</evidence>
<evidence type="ECO:0000313" key="2">
    <source>
        <dbReference type="EMBL" id="KAL3387583.1"/>
    </source>
</evidence>
<accession>A0ABD2W3L1</accession>
<feature type="compositionally biased region" description="Polar residues" evidence="1">
    <location>
        <begin position="22"/>
        <end position="31"/>
    </location>
</feature>
<reference evidence="2 3" key="1">
    <citation type="journal article" date="2024" name="bioRxiv">
        <title>A reference genome for Trichogramma kaykai: A tiny desert-dwelling parasitoid wasp with competing sex-ratio distorters.</title>
        <authorList>
            <person name="Culotta J."/>
            <person name="Lindsey A.R."/>
        </authorList>
    </citation>
    <scope>NUCLEOTIDE SEQUENCE [LARGE SCALE GENOMIC DNA]</scope>
    <source>
        <strain evidence="2 3">KSX58</strain>
    </source>
</reference>
<dbReference type="Proteomes" id="UP001627154">
    <property type="component" value="Unassembled WGS sequence"/>
</dbReference>
<feature type="region of interest" description="Disordered" evidence="1">
    <location>
        <begin position="1"/>
        <end position="31"/>
    </location>
</feature>
<proteinExistence type="predicted"/>
<protein>
    <submittedName>
        <fullName evidence="2">Uncharacterized protein</fullName>
    </submittedName>
</protein>
<organism evidence="2 3">
    <name type="scientific">Trichogramma kaykai</name>
    <dbReference type="NCBI Taxonomy" id="54128"/>
    <lineage>
        <taxon>Eukaryota</taxon>
        <taxon>Metazoa</taxon>
        <taxon>Ecdysozoa</taxon>
        <taxon>Arthropoda</taxon>
        <taxon>Hexapoda</taxon>
        <taxon>Insecta</taxon>
        <taxon>Pterygota</taxon>
        <taxon>Neoptera</taxon>
        <taxon>Endopterygota</taxon>
        <taxon>Hymenoptera</taxon>
        <taxon>Apocrita</taxon>
        <taxon>Proctotrupomorpha</taxon>
        <taxon>Chalcidoidea</taxon>
        <taxon>Trichogrammatidae</taxon>
        <taxon>Trichogramma</taxon>
    </lineage>
</organism>
<gene>
    <name evidence="2" type="ORF">TKK_016724</name>
</gene>
<keyword evidence="3" id="KW-1185">Reference proteome</keyword>
<comment type="caution">
    <text evidence="2">The sequence shown here is derived from an EMBL/GenBank/DDBJ whole genome shotgun (WGS) entry which is preliminary data.</text>
</comment>